<comment type="caution">
    <text evidence="2">The sequence shown here is derived from an EMBL/GenBank/DDBJ whole genome shotgun (WGS) entry which is preliminary data.</text>
</comment>
<accession>A0A0T6LNZ0</accession>
<protein>
    <submittedName>
        <fullName evidence="2">Uncharacterized protein</fullName>
    </submittedName>
</protein>
<keyword evidence="1" id="KW-1133">Transmembrane helix</keyword>
<dbReference type="AlphaFoldDB" id="A0A0T6LNZ0"/>
<keyword evidence="1" id="KW-0812">Transmembrane</keyword>
<dbReference type="OrthoDB" id="4351019at2"/>
<dbReference type="STRING" id="76728.AQ490_04655"/>
<proteinExistence type="predicted"/>
<keyword evidence="3" id="KW-1185">Reference proteome</keyword>
<evidence type="ECO:0000313" key="2">
    <source>
        <dbReference type="EMBL" id="KRV47684.1"/>
    </source>
</evidence>
<keyword evidence="1" id="KW-0472">Membrane</keyword>
<feature type="transmembrane region" description="Helical" evidence="1">
    <location>
        <begin position="39"/>
        <end position="62"/>
    </location>
</feature>
<evidence type="ECO:0000313" key="3">
    <source>
        <dbReference type="Proteomes" id="UP000050867"/>
    </source>
</evidence>
<organism evidence="2 3">
    <name type="scientific">Wenjunlia vitaminophila</name>
    <name type="common">Streptomyces vitaminophilus</name>
    <dbReference type="NCBI Taxonomy" id="76728"/>
    <lineage>
        <taxon>Bacteria</taxon>
        <taxon>Bacillati</taxon>
        <taxon>Actinomycetota</taxon>
        <taxon>Actinomycetes</taxon>
        <taxon>Kitasatosporales</taxon>
        <taxon>Streptomycetaceae</taxon>
        <taxon>Wenjunlia</taxon>
    </lineage>
</organism>
<dbReference type="EMBL" id="LLZU01000035">
    <property type="protein sequence ID" value="KRV47684.1"/>
    <property type="molecule type" value="Genomic_DNA"/>
</dbReference>
<dbReference type="RefSeq" id="WP_018386672.1">
    <property type="nucleotide sequence ID" value="NZ_LLZU01000035.1"/>
</dbReference>
<dbReference type="Proteomes" id="UP000050867">
    <property type="component" value="Unassembled WGS sequence"/>
</dbReference>
<reference evidence="2 3" key="1">
    <citation type="submission" date="2015-10" db="EMBL/GenBank/DDBJ databases">
        <title>Draft genome sequence of pyrrolomycin-producing Streptomyces vitaminophilus.</title>
        <authorList>
            <person name="Graham D.E."/>
            <person name="Mahan K.M."/>
            <person name="Klingeman D.M."/>
            <person name="Hettich R.L."/>
            <person name="Parry R.J."/>
        </authorList>
    </citation>
    <scope>NUCLEOTIDE SEQUENCE [LARGE SCALE GENOMIC DNA]</scope>
    <source>
        <strain evidence="2 3">ATCC 31673</strain>
    </source>
</reference>
<name>A0A0T6LNZ0_WENVI</name>
<evidence type="ECO:0000256" key="1">
    <source>
        <dbReference type="SAM" id="Phobius"/>
    </source>
</evidence>
<gene>
    <name evidence="2" type="ORF">AQ490_04655</name>
</gene>
<sequence>MTCDRLVCANCSSPVSEGRCTVCRANRERLHQQGGLQGLLSGLTPMGLLVLLGALIAVALVLRHAG</sequence>